<feature type="domain" description="Glutamate-ammonia ligase adenylyltransferase repeated" evidence="8">
    <location>
        <begin position="92"/>
        <end position="330"/>
    </location>
</feature>
<evidence type="ECO:0000259" key="8">
    <source>
        <dbReference type="Pfam" id="PF03710"/>
    </source>
</evidence>
<dbReference type="GO" id="GO:0008882">
    <property type="term" value="F:[glutamate-ammonia-ligase] adenylyltransferase activity"/>
    <property type="evidence" value="ECO:0007669"/>
    <property type="project" value="UniProtKB-UniRule"/>
</dbReference>
<evidence type="ECO:0000256" key="2">
    <source>
        <dbReference type="ARBA" id="ARBA00022695"/>
    </source>
</evidence>
<dbReference type="HAMAP" id="MF_00802">
    <property type="entry name" value="GlnE"/>
    <property type="match status" value="1"/>
</dbReference>
<evidence type="ECO:0000313" key="11">
    <source>
        <dbReference type="Proteomes" id="UP000077701"/>
    </source>
</evidence>
<dbReference type="NCBIfam" id="NF010707">
    <property type="entry name" value="PRK14109.1"/>
    <property type="match status" value="1"/>
</dbReference>
<dbReference type="GO" id="GO:0005524">
    <property type="term" value="F:ATP binding"/>
    <property type="evidence" value="ECO:0007669"/>
    <property type="project" value="UniProtKB-UniRule"/>
</dbReference>
<dbReference type="Gene3D" id="1.20.120.330">
    <property type="entry name" value="Nucleotidyltransferases domain 2"/>
    <property type="match status" value="2"/>
</dbReference>
<sequence>MPVTGDEGGAVSAVPRIQTTAGRLARLGFVDGARAERLLGELGPETAGDLGLLDSLVATADPDLALTSLTRLAERDPGVLGALRADPGLRARLLRVLGVSAALGEHVVRHPEHRRLLEGERAADRPSGGELRAGLLLSVGAGPDEAEPRAAGSGTEVLSALRVAYRGRLLHLAARDLAGEMTLAEVTAELSALAGAALEAGLAVARSQHPECDGVRLAVIGMGKCGARELNYISDVDVIFVAEPGEGMDETQAVRLATRLAQGMMRACSTATPEGSLWEVDAALRPEGKAGPLVRTLASHRAYYRRWAKTWEFQALLKARPVAGDPELGGRYADTVDELVWQAVGREGFVEDVQAMRRRVEAHVRAEEAGRQIKLGPGGLRDIEFAVQLLQLVHGRADPLLRRRATLSALAALSRGGYVGREDARALAEAYTFLRQIEHLLQLHRLRRTHVVPESEADLRRLGRALGMSADPVGEFTTRWKRHANQARRLHEKLFYRPLLAAVARLPESEVRLSATAAQARLEALGYADPAGALRHIGALTSGVSRRAAIQRTLLPVMLGWFADAPDPDAGLLGFRQISDRLGTTPWYLRLLRDETAVAERLARLLGTGRYVTGLLLHAPEAVAMLGSDSQLDPRPARALLAEARATVGRYPGDAETGVVAARALRRRELLRTAVADLTGHLDVEQVGQALSALNDVTVQAALDAAIGKIEMERRTPLGTRFAVIAMGRLGGLECSYGSDADVMFVHAPLPGTAEKEAAGAAHAVANELRRLLALPAPDPPLLVDAGLRPEGKAGPLVRTLASYAAYYGRWSAPWESQALLRARFCAGDADLGGEFLALADPLRYPAGGVPDEAVREIRRLKARMEAERLPRGADPALHTKLGRGGLSDVEWVAQLVQLRHAGELPSLRTTRTLEALRAAVAEGLLSAEDEAVLAEAWRLASRIRDAIMLVRGRAADSIPADVRERTLLSRALGYPPEASEDFLDDYRRVTRRARQVVERVFYEN</sequence>
<evidence type="ECO:0000256" key="5">
    <source>
        <dbReference type="ARBA" id="ARBA00022842"/>
    </source>
</evidence>
<dbReference type="Gene3D" id="3.30.460.10">
    <property type="entry name" value="Beta Polymerase, domain 2"/>
    <property type="match status" value="2"/>
</dbReference>
<evidence type="ECO:0000256" key="7">
    <source>
        <dbReference type="HAMAP-Rule" id="MF_00802"/>
    </source>
</evidence>
<feature type="region of interest" description="Adenylyl transferase" evidence="7">
    <location>
        <begin position="507"/>
        <end position="1005"/>
    </location>
</feature>
<reference evidence="10 11" key="1">
    <citation type="journal article" date="2016" name="Genome Announc.">
        <title>Draft Genome Sequence of Planomonospora sphaerica JCM9374, a Rare Actinomycete.</title>
        <authorList>
            <person name="Dohra H."/>
            <person name="Suzuki T."/>
            <person name="Inoue Y."/>
            <person name="Kodani S."/>
        </authorList>
    </citation>
    <scope>NUCLEOTIDE SEQUENCE [LARGE SCALE GENOMIC DNA]</scope>
    <source>
        <strain evidence="10 11">JCM 9374</strain>
    </source>
</reference>
<comment type="caution">
    <text evidence="10">The sequence shown here is derived from an EMBL/GenBank/DDBJ whole genome shotgun (WGS) entry which is preliminary data.</text>
</comment>
<feature type="domain" description="PII-uridylyltransferase/Glutamine-synthetase adenylyltransferase" evidence="9">
    <location>
        <begin position="877"/>
        <end position="1002"/>
    </location>
</feature>
<comment type="catalytic activity">
    <reaction evidence="7">
        <text>[glutamine synthetase]-L-tyrosine + ATP = [glutamine synthetase]-O(4)-(5'-adenylyl)-L-tyrosine + diphosphate</text>
        <dbReference type="Rhea" id="RHEA:18589"/>
        <dbReference type="Rhea" id="RHEA-COMP:10660"/>
        <dbReference type="Rhea" id="RHEA-COMP:10661"/>
        <dbReference type="ChEBI" id="CHEBI:30616"/>
        <dbReference type="ChEBI" id="CHEBI:33019"/>
        <dbReference type="ChEBI" id="CHEBI:46858"/>
        <dbReference type="ChEBI" id="CHEBI:83624"/>
        <dbReference type="EC" id="2.7.7.42"/>
    </reaction>
</comment>
<dbReference type="InterPro" id="IPR013546">
    <property type="entry name" value="PII_UdlTrfase/GS_AdlTrfase"/>
</dbReference>
<evidence type="ECO:0000256" key="4">
    <source>
        <dbReference type="ARBA" id="ARBA00022840"/>
    </source>
</evidence>
<keyword evidence="6 7" id="KW-0511">Multifunctional enzyme</keyword>
<keyword evidence="11" id="KW-1185">Reference proteome</keyword>
<dbReference type="InterPro" id="IPR023057">
    <property type="entry name" value="GlnE"/>
</dbReference>
<name>A0A161LU59_9ACTN</name>
<evidence type="ECO:0000259" key="9">
    <source>
        <dbReference type="Pfam" id="PF08335"/>
    </source>
</evidence>
<organism evidence="10 11">
    <name type="scientific">Planomonospora sphaerica</name>
    <dbReference type="NCBI Taxonomy" id="161355"/>
    <lineage>
        <taxon>Bacteria</taxon>
        <taxon>Bacillati</taxon>
        <taxon>Actinomycetota</taxon>
        <taxon>Actinomycetes</taxon>
        <taxon>Streptosporangiales</taxon>
        <taxon>Streptosporangiaceae</taxon>
        <taxon>Planomonospora</taxon>
    </lineage>
</organism>
<gene>
    <name evidence="7" type="primary">glnE</name>
    <name evidence="10" type="ORF">PS9374_00643</name>
</gene>
<dbReference type="PANTHER" id="PTHR30621">
    <property type="entry name" value="GLUTAMINE SYNTHETASE ADENYLYLTRANSFERASE"/>
    <property type="match status" value="1"/>
</dbReference>
<evidence type="ECO:0000313" key="10">
    <source>
        <dbReference type="EMBL" id="GAT65011.1"/>
    </source>
</evidence>
<dbReference type="SUPFAM" id="SSF81301">
    <property type="entry name" value="Nucleotidyltransferase"/>
    <property type="match status" value="2"/>
</dbReference>
<dbReference type="EC" id="2.7.7.89" evidence="7"/>
<keyword evidence="2 7" id="KW-0548">Nucleotidyltransferase</keyword>
<dbReference type="EMBL" id="BDCX01000001">
    <property type="protein sequence ID" value="GAT65011.1"/>
    <property type="molecule type" value="Genomic_DNA"/>
</dbReference>
<dbReference type="EC" id="2.7.7.42" evidence="7"/>
<feature type="domain" description="Glutamate-ammonia ligase adenylyltransferase repeated" evidence="8">
    <location>
        <begin position="600"/>
        <end position="837"/>
    </location>
</feature>
<comment type="function">
    <text evidence="7">Involved in the regulation of glutamine synthetase GlnA, a key enzyme in the process to assimilate ammonia. When cellular nitrogen levels are high, the C-terminal adenylyl transferase (AT) inactivates GlnA by covalent transfer of an adenylyl group from ATP to specific tyrosine residue of GlnA, thus reducing its activity. Conversely, when nitrogen levels are low, the N-terminal adenylyl removase (AR) activates GlnA by removing the adenylyl group by phosphorolysis, increasing its activity. The regulatory region of GlnE binds the signal transduction protein PII (GlnB) which indicates the nitrogen status of the cell.</text>
</comment>
<dbReference type="InterPro" id="IPR005190">
    <property type="entry name" value="GlnE_rpt_dom"/>
</dbReference>
<feature type="region of interest" description="Adenylyl removase" evidence="7">
    <location>
        <begin position="1"/>
        <end position="499"/>
    </location>
</feature>
<comment type="similarity">
    <text evidence="7">Belongs to the GlnE family.</text>
</comment>
<dbReference type="Pfam" id="PF08335">
    <property type="entry name" value="GlnD_UR_UTase"/>
    <property type="match status" value="2"/>
</dbReference>
<comment type="cofactor">
    <cofactor evidence="7">
        <name>Mg(2+)</name>
        <dbReference type="ChEBI" id="CHEBI:18420"/>
    </cofactor>
</comment>
<accession>A0A161LU59</accession>
<keyword evidence="1 7" id="KW-0808">Transferase</keyword>
<feature type="domain" description="PII-uridylyltransferase/Glutamine-synthetase adenylyltransferase" evidence="9">
    <location>
        <begin position="355"/>
        <end position="495"/>
    </location>
</feature>
<dbReference type="GO" id="GO:0047388">
    <property type="term" value="F:[glutamine synthetase]-adenylyl-L-tyrosine phosphorylase activity"/>
    <property type="evidence" value="ECO:0007669"/>
    <property type="project" value="UniProtKB-EC"/>
</dbReference>
<dbReference type="AlphaFoldDB" id="A0A161LU59"/>
<protein>
    <recommendedName>
        <fullName evidence="7">Bifunctional glutamine synthetase adenylyltransferase/adenylyl-removing enzyme</fullName>
    </recommendedName>
    <alternativeName>
        <fullName evidence="7">ATP:glutamine synthetase adenylyltransferase</fullName>
    </alternativeName>
    <alternativeName>
        <fullName evidence="7">ATase</fullName>
    </alternativeName>
    <domain>
        <recommendedName>
            <fullName evidence="7">Glutamine synthetase adenylyl-L-tyrosine phosphorylase</fullName>
            <ecNumber evidence="7">2.7.7.89</ecNumber>
        </recommendedName>
        <alternativeName>
            <fullName evidence="7">Adenylyl removase</fullName>
            <shortName evidence="7">AR</shortName>
            <shortName evidence="7">AT-N</shortName>
        </alternativeName>
    </domain>
    <domain>
        <recommendedName>
            <fullName evidence="7">Glutamine synthetase adenylyl transferase</fullName>
            <ecNumber evidence="7">2.7.7.42</ecNumber>
        </recommendedName>
        <alternativeName>
            <fullName evidence="7">Adenylyl transferase</fullName>
            <shortName evidence="7">AT</shortName>
            <shortName evidence="7">AT-C</shortName>
        </alternativeName>
    </domain>
</protein>
<proteinExistence type="inferred from homology"/>
<keyword evidence="5 7" id="KW-0460">Magnesium</keyword>
<dbReference type="SUPFAM" id="SSF81593">
    <property type="entry name" value="Nucleotidyltransferase substrate binding subunit/domain"/>
    <property type="match status" value="2"/>
</dbReference>
<dbReference type="InterPro" id="IPR043519">
    <property type="entry name" value="NT_sf"/>
</dbReference>
<dbReference type="GO" id="GO:0005829">
    <property type="term" value="C:cytosol"/>
    <property type="evidence" value="ECO:0007669"/>
    <property type="project" value="TreeGrafter"/>
</dbReference>
<evidence type="ECO:0000256" key="6">
    <source>
        <dbReference type="ARBA" id="ARBA00023268"/>
    </source>
</evidence>
<dbReference type="STRING" id="161355.PS9374_00643"/>
<keyword evidence="4 7" id="KW-0067">ATP-binding</keyword>
<evidence type="ECO:0000256" key="3">
    <source>
        <dbReference type="ARBA" id="ARBA00022741"/>
    </source>
</evidence>
<dbReference type="GO" id="GO:0000820">
    <property type="term" value="P:regulation of glutamine family amino acid metabolic process"/>
    <property type="evidence" value="ECO:0007669"/>
    <property type="project" value="UniProtKB-UniRule"/>
</dbReference>
<dbReference type="PANTHER" id="PTHR30621:SF0">
    <property type="entry name" value="BIFUNCTIONAL GLUTAMINE SYNTHETASE ADENYLYLTRANSFERASE_ADENYLYL-REMOVING ENZYME"/>
    <property type="match status" value="1"/>
</dbReference>
<comment type="catalytic activity">
    <reaction evidence="7">
        <text>[glutamine synthetase]-O(4)-(5'-adenylyl)-L-tyrosine + phosphate = [glutamine synthetase]-L-tyrosine + ADP</text>
        <dbReference type="Rhea" id="RHEA:43716"/>
        <dbReference type="Rhea" id="RHEA-COMP:10660"/>
        <dbReference type="Rhea" id="RHEA-COMP:10661"/>
        <dbReference type="ChEBI" id="CHEBI:43474"/>
        <dbReference type="ChEBI" id="CHEBI:46858"/>
        <dbReference type="ChEBI" id="CHEBI:83624"/>
        <dbReference type="ChEBI" id="CHEBI:456216"/>
        <dbReference type="EC" id="2.7.7.89"/>
    </reaction>
</comment>
<dbReference type="CDD" id="cd05401">
    <property type="entry name" value="NT_GlnE_GlnD_like"/>
    <property type="match status" value="2"/>
</dbReference>
<dbReference type="GO" id="GO:0000287">
    <property type="term" value="F:magnesium ion binding"/>
    <property type="evidence" value="ECO:0007669"/>
    <property type="project" value="UniProtKB-UniRule"/>
</dbReference>
<evidence type="ECO:0000256" key="1">
    <source>
        <dbReference type="ARBA" id="ARBA00022679"/>
    </source>
</evidence>
<dbReference type="Proteomes" id="UP000077701">
    <property type="component" value="Unassembled WGS sequence"/>
</dbReference>
<keyword evidence="3 7" id="KW-0547">Nucleotide-binding</keyword>
<reference evidence="11" key="2">
    <citation type="submission" date="2016-04" db="EMBL/GenBank/DDBJ databases">
        <title>Planomonospora sphaerica JCM9374 whole genome shotgun sequence.</title>
        <authorList>
            <person name="Suzuki T."/>
            <person name="Dohra H."/>
            <person name="Kodani S."/>
        </authorList>
    </citation>
    <scope>NUCLEOTIDE SEQUENCE [LARGE SCALE GENOMIC DNA]</scope>
    <source>
        <strain evidence="11">JCM 9374</strain>
    </source>
</reference>
<dbReference type="Pfam" id="PF03710">
    <property type="entry name" value="GlnE"/>
    <property type="match status" value="2"/>
</dbReference>